<sequence length="176" mass="19532">LSRQTGIEESNEFPCASCPDKSTQDLRMSTQTARLNFLKVVCIVGIRIELTNNKLVHSSEVSEYEVFQISRNFSGNLTSSNSAPVKKSLKIRKYLQITIPVSSDVIPIGPERTRLIEWSLSAEALSHVNHLLSNKQCPPLISVKVPGQHVACQLFGMMILRSQCMTSSPVLFDVSL</sequence>
<evidence type="ECO:0000313" key="2">
    <source>
        <dbReference type="Proteomes" id="UP000789342"/>
    </source>
</evidence>
<keyword evidence="2" id="KW-1185">Reference proteome</keyword>
<name>A0A9N8WIV2_9GLOM</name>
<gene>
    <name evidence="1" type="ORF">AMORRO_LOCUS2541</name>
</gene>
<protein>
    <submittedName>
        <fullName evidence="1">16084_t:CDS:1</fullName>
    </submittedName>
</protein>
<proteinExistence type="predicted"/>
<feature type="non-terminal residue" evidence="1">
    <location>
        <position position="176"/>
    </location>
</feature>
<comment type="caution">
    <text evidence="1">The sequence shown here is derived from an EMBL/GenBank/DDBJ whole genome shotgun (WGS) entry which is preliminary data.</text>
</comment>
<accession>A0A9N8WIV2</accession>
<dbReference type="AlphaFoldDB" id="A0A9N8WIV2"/>
<dbReference type="EMBL" id="CAJVPV010001085">
    <property type="protein sequence ID" value="CAG8485944.1"/>
    <property type="molecule type" value="Genomic_DNA"/>
</dbReference>
<reference evidence="1" key="1">
    <citation type="submission" date="2021-06" db="EMBL/GenBank/DDBJ databases">
        <authorList>
            <person name="Kallberg Y."/>
            <person name="Tangrot J."/>
            <person name="Rosling A."/>
        </authorList>
    </citation>
    <scope>NUCLEOTIDE SEQUENCE</scope>
    <source>
        <strain evidence="1">CL551</strain>
    </source>
</reference>
<dbReference type="Proteomes" id="UP000789342">
    <property type="component" value="Unassembled WGS sequence"/>
</dbReference>
<organism evidence="1 2">
    <name type="scientific">Acaulospora morrowiae</name>
    <dbReference type="NCBI Taxonomy" id="94023"/>
    <lineage>
        <taxon>Eukaryota</taxon>
        <taxon>Fungi</taxon>
        <taxon>Fungi incertae sedis</taxon>
        <taxon>Mucoromycota</taxon>
        <taxon>Glomeromycotina</taxon>
        <taxon>Glomeromycetes</taxon>
        <taxon>Diversisporales</taxon>
        <taxon>Acaulosporaceae</taxon>
        <taxon>Acaulospora</taxon>
    </lineage>
</organism>
<evidence type="ECO:0000313" key="1">
    <source>
        <dbReference type="EMBL" id="CAG8485944.1"/>
    </source>
</evidence>